<name>A0AA95JVX9_KLUIN</name>
<organism evidence="1 2">
    <name type="scientific">Kluyvera intermedia</name>
    <name type="common">Enterobacter intermedius</name>
    <dbReference type="NCBI Taxonomy" id="61648"/>
    <lineage>
        <taxon>Bacteria</taxon>
        <taxon>Pseudomonadati</taxon>
        <taxon>Pseudomonadota</taxon>
        <taxon>Gammaproteobacteria</taxon>
        <taxon>Enterobacterales</taxon>
        <taxon>Enterobacteriaceae</taxon>
        <taxon>Kluyvera</taxon>
    </lineage>
</organism>
<gene>
    <name evidence="1" type="ORF">QBD33_07625</name>
</gene>
<evidence type="ECO:0000313" key="2">
    <source>
        <dbReference type="Proteomes" id="UP001177527"/>
    </source>
</evidence>
<sequence length="88" mass="10192">MLALAYFIFFPAGFPPNNYECHHESRLFFEQARFFTLLCGVSAERVRRGNWLQGNRFDDCAPALKNIARDISPHLHHAEFLMTMSSTL</sequence>
<dbReference type="RefSeq" id="WP_280558216.1">
    <property type="nucleotide sequence ID" value="NZ_CP123488.1"/>
</dbReference>
<reference evidence="1" key="1">
    <citation type="submission" date="2023-04" db="EMBL/GenBank/DDBJ databases">
        <title>APH(3)-Id, a novel chromosomal aminoglycoside phosphotransferase, identified from an environmental isolate of Kluyvera intermedia DW18.</title>
        <authorList>
            <person name="Sha Y."/>
        </authorList>
    </citation>
    <scope>NUCLEOTIDE SEQUENCE</scope>
    <source>
        <strain evidence="1">DW18</strain>
    </source>
</reference>
<dbReference type="EMBL" id="CP123488">
    <property type="protein sequence ID" value="WGL57634.1"/>
    <property type="molecule type" value="Genomic_DNA"/>
</dbReference>
<proteinExistence type="predicted"/>
<accession>A0AA95JVX9</accession>
<dbReference type="Proteomes" id="UP001177527">
    <property type="component" value="Chromosome"/>
</dbReference>
<protein>
    <submittedName>
        <fullName evidence="1">Uncharacterized protein</fullName>
    </submittedName>
</protein>
<evidence type="ECO:0000313" key="1">
    <source>
        <dbReference type="EMBL" id="WGL57634.1"/>
    </source>
</evidence>
<dbReference type="AlphaFoldDB" id="A0AA95JVX9"/>